<dbReference type="GO" id="GO:0016020">
    <property type="term" value="C:membrane"/>
    <property type="evidence" value="ECO:0007669"/>
    <property type="project" value="InterPro"/>
</dbReference>
<name>A0A1C3V5X5_9HYPH</name>
<dbReference type="Pfam" id="PF03817">
    <property type="entry name" value="MadL"/>
    <property type="match status" value="1"/>
</dbReference>
<dbReference type="AlphaFoldDB" id="A0A1C3V5X5"/>
<organism evidence="2 3">
    <name type="scientific">Rhizobium miluonense</name>
    <dbReference type="NCBI Taxonomy" id="411945"/>
    <lineage>
        <taxon>Bacteria</taxon>
        <taxon>Pseudomonadati</taxon>
        <taxon>Pseudomonadota</taxon>
        <taxon>Alphaproteobacteria</taxon>
        <taxon>Hyphomicrobiales</taxon>
        <taxon>Rhizobiaceae</taxon>
        <taxon>Rhizobium/Agrobacterium group</taxon>
        <taxon>Rhizobium</taxon>
    </lineage>
</organism>
<evidence type="ECO:0000313" key="3">
    <source>
        <dbReference type="Proteomes" id="UP000199435"/>
    </source>
</evidence>
<keyword evidence="3" id="KW-1185">Reference proteome</keyword>
<dbReference type="InterPro" id="IPR004690">
    <property type="entry name" value="Maln_transptMadL"/>
</dbReference>
<proteinExistence type="predicted"/>
<dbReference type="OrthoDB" id="286752at2"/>
<keyword evidence="1" id="KW-1133">Transmembrane helix</keyword>
<gene>
    <name evidence="2" type="ORF">GA0061102_100943</name>
</gene>
<dbReference type="NCBIfam" id="TIGR00807">
    <property type="entry name" value="malonate_madL"/>
    <property type="match status" value="1"/>
</dbReference>
<sequence length="140" mass="14525">MVISGVAMLALCTLFGSILGDLLGMALGVKANVGGVGIAMILLIATRLWLNRRGLLTPPLKLGVEFWGALYIPIVVAMAAQQNVLVAARSGPLVLIAGIVTVLLCFATVALMSRIGRRGETMDEIEAKARGELAASGNPV</sequence>
<accession>A0A1C3V5X5</accession>
<dbReference type="RefSeq" id="WP_092846671.1">
    <property type="nucleotide sequence ID" value="NZ_FMAH01000009.1"/>
</dbReference>
<evidence type="ECO:0000256" key="1">
    <source>
        <dbReference type="SAM" id="Phobius"/>
    </source>
</evidence>
<evidence type="ECO:0000313" key="2">
    <source>
        <dbReference type="EMBL" id="SCB23210.1"/>
    </source>
</evidence>
<protein>
    <submittedName>
        <fullName evidence="2">Malonate transporter, MadL subunit</fullName>
    </submittedName>
</protein>
<keyword evidence="1" id="KW-0812">Transmembrane</keyword>
<feature type="transmembrane region" description="Helical" evidence="1">
    <location>
        <begin position="93"/>
        <end position="112"/>
    </location>
</feature>
<feature type="transmembrane region" description="Helical" evidence="1">
    <location>
        <begin position="62"/>
        <end position="81"/>
    </location>
</feature>
<feature type="transmembrane region" description="Helical" evidence="1">
    <location>
        <begin position="30"/>
        <end position="50"/>
    </location>
</feature>
<dbReference type="EMBL" id="FMAH01000009">
    <property type="protein sequence ID" value="SCB23210.1"/>
    <property type="molecule type" value="Genomic_DNA"/>
</dbReference>
<reference evidence="3" key="1">
    <citation type="submission" date="2016-08" db="EMBL/GenBank/DDBJ databases">
        <authorList>
            <person name="Varghese N."/>
            <person name="Submissions Spin"/>
        </authorList>
    </citation>
    <scope>NUCLEOTIDE SEQUENCE [LARGE SCALE GENOMIC DNA]</scope>
    <source>
        <strain evidence="3">HAMBI 2971</strain>
    </source>
</reference>
<dbReference type="Proteomes" id="UP000199435">
    <property type="component" value="Unassembled WGS sequence"/>
</dbReference>
<keyword evidence="1" id="KW-0472">Membrane</keyword>
<dbReference type="STRING" id="411945.GA0061102_100943"/>